<feature type="signal peptide" evidence="1">
    <location>
        <begin position="1"/>
        <end position="28"/>
    </location>
</feature>
<dbReference type="AlphaFoldDB" id="A0A8J3Z736"/>
<proteinExistence type="predicted"/>
<evidence type="ECO:0000256" key="1">
    <source>
        <dbReference type="SAM" id="SignalP"/>
    </source>
</evidence>
<dbReference type="RefSeq" id="WP_203998628.1">
    <property type="nucleotide sequence ID" value="NZ_BOPG01000034.1"/>
</dbReference>
<sequence length="137" mass="14403">MSRVRTLRRLLVVLVFAGGLAPAGPASAGPVTIRTAELKTICASFHGSYDEDADRYGCAFGAGEVDCAAGTGECGYRGPGAKSLWDACAAAGSTLKEPVPYWYACQLKDFTVVVDCTVPDLPPGCPTWHQPNTPPIR</sequence>
<accession>A0A8J3Z736</accession>
<comment type="caution">
    <text evidence="2">The sequence shown here is derived from an EMBL/GenBank/DDBJ whole genome shotgun (WGS) entry which is preliminary data.</text>
</comment>
<protein>
    <recommendedName>
        <fullName evidence="4">Secreted protein</fullName>
    </recommendedName>
</protein>
<feature type="chain" id="PRO_5035177055" description="Secreted protein" evidence="1">
    <location>
        <begin position="29"/>
        <end position="137"/>
    </location>
</feature>
<organism evidence="2 3">
    <name type="scientific">Virgisporangium aurantiacum</name>
    <dbReference type="NCBI Taxonomy" id="175570"/>
    <lineage>
        <taxon>Bacteria</taxon>
        <taxon>Bacillati</taxon>
        <taxon>Actinomycetota</taxon>
        <taxon>Actinomycetes</taxon>
        <taxon>Micromonosporales</taxon>
        <taxon>Micromonosporaceae</taxon>
        <taxon>Virgisporangium</taxon>
    </lineage>
</organism>
<dbReference type="EMBL" id="BOPG01000034">
    <property type="protein sequence ID" value="GIJ58217.1"/>
    <property type="molecule type" value="Genomic_DNA"/>
</dbReference>
<evidence type="ECO:0008006" key="4">
    <source>
        <dbReference type="Google" id="ProtNLM"/>
    </source>
</evidence>
<dbReference type="Proteomes" id="UP000612585">
    <property type="component" value="Unassembled WGS sequence"/>
</dbReference>
<evidence type="ECO:0000313" key="3">
    <source>
        <dbReference type="Proteomes" id="UP000612585"/>
    </source>
</evidence>
<evidence type="ECO:0000313" key="2">
    <source>
        <dbReference type="EMBL" id="GIJ58217.1"/>
    </source>
</evidence>
<gene>
    <name evidence="2" type="ORF">Vau01_057330</name>
</gene>
<reference evidence="2" key="1">
    <citation type="submission" date="2021-01" db="EMBL/GenBank/DDBJ databases">
        <title>Whole genome shotgun sequence of Virgisporangium aurantiacum NBRC 16421.</title>
        <authorList>
            <person name="Komaki H."/>
            <person name="Tamura T."/>
        </authorList>
    </citation>
    <scope>NUCLEOTIDE SEQUENCE</scope>
    <source>
        <strain evidence="2">NBRC 16421</strain>
    </source>
</reference>
<keyword evidence="3" id="KW-1185">Reference proteome</keyword>
<keyword evidence="1" id="KW-0732">Signal</keyword>
<name>A0A8J3Z736_9ACTN</name>